<dbReference type="SUPFAM" id="SSF101874">
    <property type="entry name" value="YceI-like"/>
    <property type="match status" value="1"/>
</dbReference>
<comment type="caution">
    <text evidence="2">The sequence shown here is derived from an EMBL/GenBank/DDBJ whole genome shotgun (WGS) entry which is preliminary data.</text>
</comment>
<keyword evidence="3" id="KW-1185">Reference proteome</keyword>
<evidence type="ECO:0000313" key="3">
    <source>
        <dbReference type="Proteomes" id="UP001597389"/>
    </source>
</evidence>
<dbReference type="SMART" id="SM00450">
    <property type="entry name" value="RHOD"/>
    <property type="match status" value="1"/>
</dbReference>
<dbReference type="SMART" id="SM00867">
    <property type="entry name" value="YceI"/>
    <property type="match status" value="1"/>
</dbReference>
<dbReference type="Pfam" id="PF04264">
    <property type="entry name" value="YceI"/>
    <property type="match status" value="1"/>
</dbReference>
<dbReference type="PROSITE" id="PS50206">
    <property type="entry name" value="RHODANESE_3"/>
    <property type="match status" value="1"/>
</dbReference>
<accession>A0ABW4ZBT6</accession>
<dbReference type="InterPro" id="IPR001763">
    <property type="entry name" value="Rhodanese-like_dom"/>
</dbReference>
<name>A0ABW4ZBT6_9BACT</name>
<dbReference type="Gene3D" id="3.40.250.10">
    <property type="entry name" value="Rhodanese-like domain"/>
    <property type="match status" value="1"/>
</dbReference>
<sequence length="308" mass="33464">MPSNKITPDELNALMASVDSLLVIDVRLDDDFAYQHIPKSLNNAVFEMAFAERMAQIAPNPRTPICVYGSQEGSLESAEAAAKLVRLGYERVYDLHGGIDAWAHSGHAIVNGDGSPPTPPKLSDGVYQVDLDNSHLKWIGRNLLNSHHGSIAITSGKIEIQSGSLVDAQLEVDFTKITCDDLQGSEWHDVLIAHLESDDFFDTEHFPAGGFRLTDSETLADLNSGALNLKLEGDLVMRGQVHPVTLSASAGISPDGQPALQAHFSIDRTHWGMRYGSGKFFSRLAGHLVNDQIELELKIIGKSDTTLA</sequence>
<dbReference type="PANTHER" id="PTHR34406">
    <property type="entry name" value="PROTEIN YCEI"/>
    <property type="match status" value="1"/>
</dbReference>
<dbReference type="Proteomes" id="UP001597389">
    <property type="component" value="Unassembled WGS sequence"/>
</dbReference>
<dbReference type="InterPro" id="IPR036761">
    <property type="entry name" value="TTHA0802/YceI-like_sf"/>
</dbReference>
<dbReference type="RefSeq" id="WP_377089735.1">
    <property type="nucleotide sequence ID" value="NZ_JBHSJL010000014.1"/>
</dbReference>
<organism evidence="2 3">
    <name type="scientific">Rubritalea tangerina</name>
    <dbReference type="NCBI Taxonomy" id="430798"/>
    <lineage>
        <taxon>Bacteria</taxon>
        <taxon>Pseudomonadati</taxon>
        <taxon>Verrucomicrobiota</taxon>
        <taxon>Verrucomicrobiia</taxon>
        <taxon>Verrucomicrobiales</taxon>
        <taxon>Rubritaleaceae</taxon>
        <taxon>Rubritalea</taxon>
    </lineage>
</organism>
<dbReference type="InterPro" id="IPR007372">
    <property type="entry name" value="Lipid/polyisoprenoid-bd_YceI"/>
</dbReference>
<dbReference type="Gene3D" id="2.40.128.110">
    <property type="entry name" value="Lipid/polyisoprenoid-binding, YceI-like"/>
    <property type="match status" value="1"/>
</dbReference>
<proteinExistence type="predicted"/>
<evidence type="ECO:0000313" key="2">
    <source>
        <dbReference type="EMBL" id="MFD2159175.1"/>
    </source>
</evidence>
<dbReference type="CDD" id="cd00158">
    <property type="entry name" value="RHOD"/>
    <property type="match status" value="1"/>
</dbReference>
<dbReference type="InterPro" id="IPR036873">
    <property type="entry name" value="Rhodanese-like_dom_sf"/>
</dbReference>
<gene>
    <name evidence="2" type="ORF">ACFSW8_09725</name>
</gene>
<reference evidence="3" key="1">
    <citation type="journal article" date="2019" name="Int. J. Syst. Evol. Microbiol.">
        <title>The Global Catalogue of Microorganisms (GCM) 10K type strain sequencing project: providing services to taxonomists for standard genome sequencing and annotation.</title>
        <authorList>
            <consortium name="The Broad Institute Genomics Platform"/>
            <consortium name="The Broad Institute Genome Sequencing Center for Infectious Disease"/>
            <person name="Wu L."/>
            <person name="Ma J."/>
        </authorList>
    </citation>
    <scope>NUCLEOTIDE SEQUENCE [LARGE SCALE GENOMIC DNA]</scope>
    <source>
        <strain evidence="3">CCUG 57942</strain>
    </source>
</reference>
<evidence type="ECO:0000259" key="1">
    <source>
        <dbReference type="PROSITE" id="PS50206"/>
    </source>
</evidence>
<dbReference type="PANTHER" id="PTHR34406:SF1">
    <property type="entry name" value="PROTEIN YCEI"/>
    <property type="match status" value="1"/>
</dbReference>
<feature type="domain" description="Rhodanese" evidence="1">
    <location>
        <begin position="17"/>
        <end position="111"/>
    </location>
</feature>
<dbReference type="EMBL" id="JBHUJB010000038">
    <property type="protein sequence ID" value="MFD2159175.1"/>
    <property type="molecule type" value="Genomic_DNA"/>
</dbReference>
<dbReference type="Pfam" id="PF00581">
    <property type="entry name" value="Rhodanese"/>
    <property type="match status" value="1"/>
</dbReference>
<dbReference type="SUPFAM" id="SSF52821">
    <property type="entry name" value="Rhodanese/Cell cycle control phosphatase"/>
    <property type="match status" value="1"/>
</dbReference>
<protein>
    <submittedName>
        <fullName evidence="2">YceI family protein</fullName>
    </submittedName>
</protein>